<dbReference type="Gene3D" id="3.40.1800.20">
    <property type="match status" value="1"/>
</dbReference>
<dbReference type="FunFam" id="3.30.160.60:FF:000100">
    <property type="entry name" value="Zinc finger 45-like"/>
    <property type="match status" value="2"/>
</dbReference>
<dbReference type="SMART" id="SM00355">
    <property type="entry name" value="ZnF_C2H2"/>
    <property type="match status" value="8"/>
</dbReference>
<dbReference type="PANTHER" id="PTHR24408">
    <property type="entry name" value="ZINC FINGER PROTEIN"/>
    <property type="match status" value="1"/>
</dbReference>
<dbReference type="Pfam" id="PF00096">
    <property type="entry name" value="zf-C2H2"/>
    <property type="match status" value="3"/>
</dbReference>
<dbReference type="InterPro" id="IPR012934">
    <property type="entry name" value="Znf_AD"/>
</dbReference>
<dbReference type="AlphaFoldDB" id="A0A8D8AZA5"/>
<dbReference type="GO" id="GO:0043565">
    <property type="term" value="F:sequence-specific DNA binding"/>
    <property type="evidence" value="ECO:0007669"/>
    <property type="project" value="TreeGrafter"/>
</dbReference>
<evidence type="ECO:0000256" key="1">
    <source>
        <dbReference type="ARBA" id="ARBA00022723"/>
    </source>
</evidence>
<dbReference type="FunFam" id="3.30.160.60:FF:001732">
    <property type="entry name" value="Zgc:162936"/>
    <property type="match status" value="1"/>
</dbReference>
<sequence length="409" mass="47512">MPSVKPRKNSTKMDLFANYCRLCRTESNPTDWGPLLTRSGYEKILLCTGVKIRVDDGLPQRICQHCEASLDQVDTFRQQCQESDAWWKETVGKPAPISSIFVKPEVAEEHGGEIEGALETVVKVEPAAFEFEDSDFEPTKDESSSDEWVNEASLTRAKCKKVDKKFHCDQCSKQYAQKHSLDEHMARHSGIRNFWCSFCESMFFTERNLKMHIDRKHTENQPFACNKCNRKFTYQRELVEHQIKHSDKKPFSCTLCSKTFKTNGSLKAHMNWSHQPEEVKAEVRKASQRICVCSYCGKVSTTVKTHKAHLRTHTGEQNYECNICNKRFSAFWSHRKHMLIHTDERPYQCEHCQKAFRQRHHLTTHIRGVHSNERPFPCRFCPMAFVTRQSMQAHEKTHGEPLVGCGFTQ</sequence>
<organism evidence="9">
    <name type="scientific">Culex pipiens</name>
    <name type="common">House mosquito</name>
    <dbReference type="NCBI Taxonomy" id="7175"/>
    <lineage>
        <taxon>Eukaryota</taxon>
        <taxon>Metazoa</taxon>
        <taxon>Ecdysozoa</taxon>
        <taxon>Arthropoda</taxon>
        <taxon>Hexapoda</taxon>
        <taxon>Insecta</taxon>
        <taxon>Pterygota</taxon>
        <taxon>Neoptera</taxon>
        <taxon>Endopterygota</taxon>
        <taxon>Diptera</taxon>
        <taxon>Nematocera</taxon>
        <taxon>Culicoidea</taxon>
        <taxon>Culicidae</taxon>
        <taxon>Culicinae</taxon>
        <taxon>Culicini</taxon>
        <taxon>Culex</taxon>
        <taxon>Culex</taxon>
    </lineage>
</organism>
<keyword evidence="3 5" id="KW-0863">Zinc-finger</keyword>
<feature type="domain" description="ZAD" evidence="8">
    <location>
        <begin position="18"/>
        <end position="90"/>
    </location>
</feature>
<dbReference type="SUPFAM" id="SSF57716">
    <property type="entry name" value="Glucocorticoid receptor-like (DNA-binding domain)"/>
    <property type="match status" value="1"/>
</dbReference>
<dbReference type="Pfam" id="PF07776">
    <property type="entry name" value="zf-AD"/>
    <property type="match status" value="1"/>
</dbReference>
<feature type="domain" description="C2H2-type" evidence="7">
    <location>
        <begin position="223"/>
        <end position="250"/>
    </location>
</feature>
<keyword evidence="4 6" id="KW-0862">Zinc</keyword>
<dbReference type="GO" id="GO:0000981">
    <property type="term" value="F:DNA-binding transcription factor activity, RNA polymerase II-specific"/>
    <property type="evidence" value="ECO:0007669"/>
    <property type="project" value="TreeGrafter"/>
</dbReference>
<dbReference type="InterPro" id="IPR013087">
    <property type="entry name" value="Znf_C2H2_type"/>
</dbReference>
<feature type="binding site" evidence="6">
    <location>
        <position position="66"/>
    </location>
    <ligand>
        <name>Zn(2+)</name>
        <dbReference type="ChEBI" id="CHEBI:29105"/>
    </ligand>
</feature>
<feature type="binding site" evidence="6">
    <location>
        <position position="20"/>
    </location>
    <ligand>
        <name>Zn(2+)</name>
        <dbReference type="ChEBI" id="CHEBI:29105"/>
    </ligand>
</feature>
<feature type="domain" description="C2H2-type" evidence="7">
    <location>
        <begin position="291"/>
        <end position="318"/>
    </location>
</feature>
<dbReference type="Pfam" id="PF13894">
    <property type="entry name" value="zf-C2H2_4"/>
    <property type="match status" value="1"/>
</dbReference>
<dbReference type="PANTHER" id="PTHR24408:SF64">
    <property type="entry name" value="LINKING IMMUNITY AND METABOLISM-RELATED"/>
    <property type="match status" value="1"/>
</dbReference>
<dbReference type="SMART" id="SM00868">
    <property type="entry name" value="zf-AD"/>
    <property type="match status" value="1"/>
</dbReference>
<feature type="binding site" evidence="6">
    <location>
        <position position="63"/>
    </location>
    <ligand>
        <name>Zn(2+)</name>
        <dbReference type="ChEBI" id="CHEBI:29105"/>
    </ligand>
</feature>
<keyword evidence="2" id="KW-0677">Repeat</keyword>
<dbReference type="PROSITE" id="PS00028">
    <property type="entry name" value="ZINC_FINGER_C2H2_1"/>
    <property type="match status" value="7"/>
</dbReference>
<evidence type="ECO:0000256" key="6">
    <source>
        <dbReference type="PROSITE-ProRule" id="PRU01263"/>
    </source>
</evidence>
<dbReference type="GO" id="GO:0005634">
    <property type="term" value="C:nucleus"/>
    <property type="evidence" value="ECO:0007669"/>
    <property type="project" value="InterPro"/>
</dbReference>
<reference evidence="9" key="1">
    <citation type="submission" date="2021-05" db="EMBL/GenBank/DDBJ databases">
        <authorList>
            <person name="Alioto T."/>
            <person name="Alioto T."/>
            <person name="Gomez Garrido J."/>
        </authorList>
    </citation>
    <scope>NUCLEOTIDE SEQUENCE</scope>
</reference>
<name>A0A8D8AZA5_CULPI</name>
<dbReference type="GO" id="GO:0008270">
    <property type="term" value="F:zinc ion binding"/>
    <property type="evidence" value="ECO:0007669"/>
    <property type="project" value="UniProtKB-UniRule"/>
</dbReference>
<evidence type="ECO:0000259" key="7">
    <source>
        <dbReference type="PROSITE" id="PS50157"/>
    </source>
</evidence>
<feature type="domain" description="C2H2-type" evidence="7">
    <location>
        <begin position="166"/>
        <end position="193"/>
    </location>
</feature>
<dbReference type="EMBL" id="HBUE01048126">
    <property type="protein sequence ID" value="CAG6463477.1"/>
    <property type="molecule type" value="Transcribed_RNA"/>
</dbReference>
<protein>
    <submittedName>
        <fullName evidence="9">Zinc finger protein 658</fullName>
    </submittedName>
</protein>
<proteinExistence type="predicted"/>
<dbReference type="InterPro" id="IPR036236">
    <property type="entry name" value="Znf_C2H2_sf"/>
</dbReference>
<feature type="binding site" evidence="6">
    <location>
        <position position="23"/>
    </location>
    <ligand>
        <name>Zn(2+)</name>
        <dbReference type="ChEBI" id="CHEBI:29105"/>
    </ligand>
</feature>
<keyword evidence="1 6" id="KW-0479">Metal-binding</keyword>
<feature type="domain" description="C2H2-type" evidence="7">
    <location>
        <begin position="376"/>
        <end position="398"/>
    </location>
</feature>
<feature type="domain" description="C2H2-type" evidence="7">
    <location>
        <begin position="319"/>
        <end position="346"/>
    </location>
</feature>
<dbReference type="Gene3D" id="3.30.160.60">
    <property type="entry name" value="Classic Zinc Finger"/>
    <property type="match status" value="7"/>
</dbReference>
<dbReference type="PROSITE" id="PS50157">
    <property type="entry name" value="ZINC_FINGER_C2H2_2"/>
    <property type="match status" value="8"/>
</dbReference>
<evidence type="ECO:0000256" key="4">
    <source>
        <dbReference type="ARBA" id="ARBA00022833"/>
    </source>
</evidence>
<evidence type="ECO:0000259" key="8">
    <source>
        <dbReference type="PROSITE" id="PS51915"/>
    </source>
</evidence>
<feature type="domain" description="C2H2-type" evidence="7">
    <location>
        <begin position="251"/>
        <end position="279"/>
    </location>
</feature>
<dbReference type="GO" id="GO:0045893">
    <property type="term" value="P:positive regulation of DNA-templated transcription"/>
    <property type="evidence" value="ECO:0007669"/>
    <property type="project" value="UniProtKB-ARBA"/>
</dbReference>
<evidence type="ECO:0000256" key="3">
    <source>
        <dbReference type="ARBA" id="ARBA00022771"/>
    </source>
</evidence>
<evidence type="ECO:0000256" key="5">
    <source>
        <dbReference type="PROSITE-ProRule" id="PRU00042"/>
    </source>
</evidence>
<feature type="domain" description="C2H2-type" evidence="7">
    <location>
        <begin position="194"/>
        <end position="222"/>
    </location>
</feature>
<dbReference type="GO" id="GO:0005694">
    <property type="term" value="C:chromosome"/>
    <property type="evidence" value="ECO:0007669"/>
    <property type="project" value="UniProtKB-ARBA"/>
</dbReference>
<feature type="domain" description="C2H2-type" evidence="7">
    <location>
        <begin position="347"/>
        <end position="375"/>
    </location>
</feature>
<dbReference type="SUPFAM" id="SSF57667">
    <property type="entry name" value="beta-beta-alpha zinc fingers"/>
    <property type="match status" value="4"/>
</dbReference>
<evidence type="ECO:0000313" key="9">
    <source>
        <dbReference type="EMBL" id="CAG6463477.1"/>
    </source>
</evidence>
<dbReference type="PROSITE" id="PS51915">
    <property type="entry name" value="ZAD"/>
    <property type="match status" value="1"/>
</dbReference>
<accession>A0A8D8AZA5</accession>
<evidence type="ECO:0000256" key="2">
    <source>
        <dbReference type="ARBA" id="ARBA00022737"/>
    </source>
</evidence>